<protein>
    <submittedName>
        <fullName evidence="2">DUF3885 domain-containing protein</fullName>
    </submittedName>
</protein>
<evidence type="ECO:0000259" key="1">
    <source>
        <dbReference type="Pfam" id="PF13021"/>
    </source>
</evidence>
<sequence length="221" mass="26417">MHEHVIAHLYIIEVTIKQEYKQFLEENFNGLKIKMPLFYNWENSLRFDLQVGDTNTEEYFKEVNKRSTALFRASFSETDKVFIVLNQYKIKRSKIRSSNYAFKQIAALKKSEVDYSTVRQLYEPDDMWNRAISKVAINSINYENILKAIANTDFSREPRIDSQIFFINIDKKLLFNMYDDRGLDIAAKDIETLRPLYTEFNTWLLDYDRSVIDQRMKKNKL</sequence>
<evidence type="ECO:0000313" key="3">
    <source>
        <dbReference type="Proteomes" id="UP000316727"/>
    </source>
</evidence>
<proteinExistence type="predicted"/>
<organism evidence="2 3">
    <name type="scientific">Pontibacter mangrovi</name>
    <dbReference type="NCBI Taxonomy" id="2589816"/>
    <lineage>
        <taxon>Bacteria</taxon>
        <taxon>Pseudomonadati</taxon>
        <taxon>Bacteroidota</taxon>
        <taxon>Cytophagia</taxon>
        <taxon>Cytophagales</taxon>
        <taxon>Hymenobacteraceae</taxon>
        <taxon>Pontibacter</taxon>
    </lineage>
</organism>
<dbReference type="Proteomes" id="UP000316727">
    <property type="component" value="Unassembled WGS sequence"/>
</dbReference>
<gene>
    <name evidence="2" type="ORF">FJM65_21065</name>
</gene>
<reference evidence="2 3" key="1">
    <citation type="submission" date="2019-06" db="EMBL/GenBank/DDBJ databases">
        <title>A novel bacterium of genus Pontibacter, isolated from marine sediment.</title>
        <authorList>
            <person name="Huang H."/>
            <person name="Mo K."/>
            <person name="Hu Y."/>
        </authorList>
    </citation>
    <scope>NUCLEOTIDE SEQUENCE [LARGE SCALE GENOMIC DNA]</scope>
    <source>
        <strain evidence="2 3">HB172049</strain>
    </source>
</reference>
<dbReference type="Pfam" id="PF13021">
    <property type="entry name" value="DUF3885"/>
    <property type="match status" value="1"/>
</dbReference>
<dbReference type="OrthoDB" id="72213at2"/>
<dbReference type="RefSeq" id="WP_140624342.1">
    <property type="nucleotide sequence ID" value="NZ_VFRQ01000026.1"/>
</dbReference>
<comment type="caution">
    <text evidence="2">The sequence shown here is derived from an EMBL/GenBank/DDBJ whole genome shotgun (WGS) entry which is preliminary data.</text>
</comment>
<dbReference type="AlphaFoldDB" id="A0A501W0Z3"/>
<dbReference type="InterPro" id="IPR024976">
    <property type="entry name" value="DUF3885"/>
</dbReference>
<keyword evidence="3" id="KW-1185">Reference proteome</keyword>
<feature type="domain" description="DUF3885" evidence="1">
    <location>
        <begin position="21"/>
        <end position="208"/>
    </location>
</feature>
<evidence type="ECO:0000313" key="2">
    <source>
        <dbReference type="EMBL" id="TPE39286.1"/>
    </source>
</evidence>
<dbReference type="EMBL" id="VFRQ01000026">
    <property type="protein sequence ID" value="TPE39286.1"/>
    <property type="molecule type" value="Genomic_DNA"/>
</dbReference>
<accession>A0A501W0Z3</accession>
<name>A0A501W0Z3_9BACT</name>